<name>A0ACB9CNB7_ARCLA</name>
<evidence type="ECO:0000313" key="2">
    <source>
        <dbReference type="Proteomes" id="UP001055879"/>
    </source>
</evidence>
<reference evidence="2" key="1">
    <citation type="journal article" date="2022" name="Mol. Ecol. Resour.">
        <title>The genomes of chicory, endive, great burdock and yacon provide insights into Asteraceae palaeo-polyploidization history and plant inulin production.</title>
        <authorList>
            <person name="Fan W."/>
            <person name="Wang S."/>
            <person name="Wang H."/>
            <person name="Wang A."/>
            <person name="Jiang F."/>
            <person name="Liu H."/>
            <person name="Zhao H."/>
            <person name="Xu D."/>
            <person name="Zhang Y."/>
        </authorList>
    </citation>
    <scope>NUCLEOTIDE SEQUENCE [LARGE SCALE GENOMIC DNA]</scope>
    <source>
        <strain evidence="2">cv. Niubang</strain>
    </source>
</reference>
<organism evidence="1 2">
    <name type="scientific">Arctium lappa</name>
    <name type="common">Greater burdock</name>
    <name type="synonym">Lappa major</name>
    <dbReference type="NCBI Taxonomy" id="4217"/>
    <lineage>
        <taxon>Eukaryota</taxon>
        <taxon>Viridiplantae</taxon>
        <taxon>Streptophyta</taxon>
        <taxon>Embryophyta</taxon>
        <taxon>Tracheophyta</taxon>
        <taxon>Spermatophyta</taxon>
        <taxon>Magnoliopsida</taxon>
        <taxon>eudicotyledons</taxon>
        <taxon>Gunneridae</taxon>
        <taxon>Pentapetalae</taxon>
        <taxon>asterids</taxon>
        <taxon>campanulids</taxon>
        <taxon>Asterales</taxon>
        <taxon>Asteraceae</taxon>
        <taxon>Carduoideae</taxon>
        <taxon>Cardueae</taxon>
        <taxon>Arctiinae</taxon>
        <taxon>Arctium</taxon>
    </lineage>
</organism>
<evidence type="ECO:0000313" key="1">
    <source>
        <dbReference type="EMBL" id="KAI3735733.1"/>
    </source>
</evidence>
<reference evidence="1 2" key="2">
    <citation type="journal article" date="2022" name="Mol. Ecol. Resour.">
        <title>The genomes of chicory, endive, great burdock and yacon provide insights into Asteraceae paleo-polyploidization history and plant inulin production.</title>
        <authorList>
            <person name="Fan W."/>
            <person name="Wang S."/>
            <person name="Wang H."/>
            <person name="Wang A."/>
            <person name="Jiang F."/>
            <person name="Liu H."/>
            <person name="Zhao H."/>
            <person name="Xu D."/>
            <person name="Zhang Y."/>
        </authorList>
    </citation>
    <scope>NUCLEOTIDE SEQUENCE [LARGE SCALE GENOMIC DNA]</scope>
    <source>
        <strain evidence="2">cv. Niubang</strain>
    </source>
</reference>
<dbReference type="EMBL" id="CM042050">
    <property type="protein sequence ID" value="KAI3735733.1"/>
    <property type="molecule type" value="Genomic_DNA"/>
</dbReference>
<dbReference type="Proteomes" id="UP001055879">
    <property type="component" value="Linkage Group LG04"/>
</dbReference>
<accession>A0ACB9CNB7</accession>
<comment type="caution">
    <text evidence="1">The sequence shown here is derived from an EMBL/GenBank/DDBJ whole genome shotgun (WGS) entry which is preliminary data.</text>
</comment>
<proteinExistence type="predicted"/>
<gene>
    <name evidence="1" type="ORF">L6452_15243</name>
</gene>
<sequence length="591" mass="66002">MLYFLPAHYPLVSGTPTLLAGPPATILLFLTPFLLLPPPLSHSHCGRRKNKKLEVTVMIGRLGDGHHHATTIIKDRFLGFLIWQSFHSTFVYFICKTLLSPLAPSLTLLAAFFAFLFFQLSLLLFCTCLYLVSSPQFIRGVSPLELLVGLVKLIFVYRGQPLPYDFRRRAKVTLSFLLFLASSGVSAFLSVVCLSGSQVFGAIGLRGLVVGLIYGSHFLFSRRWVLEFPIIQRPLFFSYKMGILKAIVKAVKLSSAGYLVTLVLPIFLVNEHKSQRAMGDLIVEQILFYFASGVVFLCWELNCHLLQVFLTKRYLFAPPKGSAAAETNPSDHLLAALEETSPRSLLQHLAYLDLCMVSESNVDTWRRAAFFEETGDTYKKVIAVCLKPLEQLTLDLSEGLRSSPEKSFQLSHQLHSPTESSLREPFYDFQVCAWCARIASSLTVRSHKEDRFGVAQLSGSNAATISTLLACLLAVETLMGKKTNLQSSTQYLTGPANIKWAALSPARRDAITTNGMTANKKDDLHYSKAYSMADILRTSMYQIVSNFHQEMVSSSKAGLLEKDWIIAGKPLYGSHELLVQKLRLFLEFQAN</sequence>
<keyword evidence="2" id="KW-1185">Reference proteome</keyword>
<protein>
    <submittedName>
        <fullName evidence="1">Uncharacterized protein</fullName>
    </submittedName>
</protein>